<reference evidence="1 2" key="1">
    <citation type="submission" date="2019-11" db="EMBL/GenBank/DDBJ databases">
        <title>Whole genome sequence of Oryza granulata.</title>
        <authorList>
            <person name="Li W."/>
        </authorList>
    </citation>
    <scope>NUCLEOTIDE SEQUENCE [LARGE SCALE GENOMIC DNA]</scope>
    <source>
        <strain evidence="2">cv. Menghai</strain>
        <tissue evidence="1">Leaf</tissue>
    </source>
</reference>
<proteinExistence type="predicted"/>
<dbReference type="AlphaFoldDB" id="A0A6G1DSG7"/>
<evidence type="ECO:0000313" key="2">
    <source>
        <dbReference type="Proteomes" id="UP000479710"/>
    </source>
</evidence>
<evidence type="ECO:0000313" key="1">
    <source>
        <dbReference type="EMBL" id="KAF0915568.1"/>
    </source>
</evidence>
<protein>
    <submittedName>
        <fullName evidence="1">Uncharacterized protein</fullName>
    </submittedName>
</protein>
<organism evidence="1 2">
    <name type="scientific">Oryza meyeriana var. granulata</name>
    <dbReference type="NCBI Taxonomy" id="110450"/>
    <lineage>
        <taxon>Eukaryota</taxon>
        <taxon>Viridiplantae</taxon>
        <taxon>Streptophyta</taxon>
        <taxon>Embryophyta</taxon>
        <taxon>Tracheophyta</taxon>
        <taxon>Spermatophyta</taxon>
        <taxon>Magnoliopsida</taxon>
        <taxon>Liliopsida</taxon>
        <taxon>Poales</taxon>
        <taxon>Poaceae</taxon>
        <taxon>BOP clade</taxon>
        <taxon>Oryzoideae</taxon>
        <taxon>Oryzeae</taxon>
        <taxon>Oryzinae</taxon>
        <taxon>Oryza</taxon>
        <taxon>Oryza meyeriana</taxon>
    </lineage>
</organism>
<comment type="caution">
    <text evidence="1">The sequence shown here is derived from an EMBL/GenBank/DDBJ whole genome shotgun (WGS) entry which is preliminary data.</text>
</comment>
<dbReference type="EMBL" id="SPHZ02000006">
    <property type="protein sequence ID" value="KAF0915568.1"/>
    <property type="molecule type" value="Genomic_DNA"/>
</dbReference>
<sequence length="63" mass="7190">MVLLAVEEYENWLLHKYSYHQEIPFENGSSPIRLFANEGAVGVPYNGTRELEKGGRGNWSPHT</sequence>
<accession>A0A6G1DSG7</accession>
<gene>
    <name evidence="1" type="ORF">E2562_036753</name>
</gene>
<keyword evidence="2" id="KW-1185">Reference proteome</keyword>
<dbReference type="Proteomes" id="UP000479710">
    <property type="component" value="Unassembled WGS sequence"/>
</dbReference>
<name>A0A6G1DSG7_9ORYZ</name>